<gene>
    <name evidence="6" type="primary">DPP7_4</name>
    <name evidence="6" type="ORF">OS493_021939</name>
</gene>
<evidence type="ECO:0000313" key="7">
    <source>
        <dbReference type="Proteomes" id="UP001163046"/>
    </source>
</evidence>
<dbReference type="Pfam" id="PF05577">
    <property type="entry name" value="Peptidase_S28"/>
    <property type="match status" value="1"/>
</dbReference>
<dbReference type="Proteomes" id="UP001163046">
    <property type="component" value="Unassembled WGS sequence"/>
</dbReference>
<name>A0A9W9ZBQ4_9CNID</name>
<accession>A0A9W9ZBQ4</accession>
<sequence length="179" mass="19983">MEQTSLSDSKTRFSTPNFKATMSIPVSAISIESQPHQYWDGNGPIFFYTGNEGPITSFWDNSGFVFEAAEKFNALVIFGEHRYYGESMPFGSSSFDHDKVGYLIVEQALADYAVLVTELKIQFKATQSKVVAFGGSYGGILTAYMRFKYPNVIDAALAASAPIYMLTFKGSQREFFFLQ</sequence>
<evidence type="ECO:0000256" key="1">
    <source>
        <dbReference type="ARBA" id="ARBA00011079"/>
    </source>
</evidence>
<comment type="caution">
    <text evidence="6">The sequence shown here is derived from an EMBL/GenBank/DDBJ whole genome shotgun (WGS) entry which is preliminary data.</text>
</comment>
<keyword evidence="3" id="KW-0732">Signal</keyword>
<dbReference type="EMBL" id="MU826364">
    <property type="protein sequence ID" value="KAJ7378637.1"/>
    <property type="molecule type" value="Genomic_DNA"/>
</dbReference>
<dbReference type="GO" id="GO:0070008">
    <property type="term" value="F:serine-type exopeptidase activity"/>
    <property type="evidence" value="ECO:0007669"/>
    <property type="project" value="InterPro"/>
</dbReference>
<evidence type="ECO:0000313" key="6">
    <source>
        <dbReference type="EMBL" id="KAJ7378637.1"/>
    </source>
</evidence>
<evidence type="ECO:0000256" key="3">
    <source>
        <dbReference type="ARBA" id="ARBA00022729"/>
    </source>
</evidence>
<evidence type="ECO:0000256" key="5">
    <source>
        <dbReference type="ARBA" id="ARBA00023180"/>
    </source>
</evidence>
<dbReference type="GO" id="GO:0006508">
    <property type="term" value="P:proteolysis"/>
    <property type="evidence" value="ECO:0007669"/>
    <property type="project" value="UniProtKB-KW"/>
</dbReference>
<protein>
    <submittedName>
        <fullName evidence="6">Dipeptidyl peptidase 2</fullName>
    </submittedName>
</protein>
<keyword evidence="4" id="KW-0378">Hydrolase</keyword>
<dbReference type="PANTHER" id="PTHR11010:SF107">
    <property type="entry name" value="DIPEPTIDYL PEPTIDASE 2"/>
    <property type="match status" value="1"/>
</dbReference>
<dbReference type="InterPro" id="IPR029058">
    <property type="entry name" value="AB_hydrolase_fold"/>
</dbReference>
<dbReference type="AlphaFoldDB" id="A0A9W9ZBQ4"/>
<keyword evidence="2" id="KW-0645">Protease</keyword>
<evidence type="ECO:0000256" key="4">
    <source>
        <dbReference type="ARBA" id="ARBA00022801"/>
    </source>
</evidence>
<reference evidence="6" key="1">
    <citation type="submission" date="2023-01" db="EMBL/GenBank/DDBJ databases">
        <title>Genome assembly of the deep-sea coral Lophelia pertusa.</title>
        <authorList>
            <person name="Herrera S."/>
            <person name="Cordes E."/>
        </authorList>
    </citation>
    <scope>NUCLEOTIDE SEQUENCE</scope>
    <source>
        <strain evidence="6">USNM1676648</strain>
        <tissue evidence="6">Polyp</tissue>
    </source>
</reference>
<dbReference type="PANTHER" id="PTHR11010">
    <property type="entry name" value="PROTEASE S28 PRO-X CARBOXYPEPTIDASE-RELATED"/>
    <property type="match status" value="1"/>
</dbReference>
<comment type="similarity">
    <text evidence="1">Belongs to the peptidase S28 family.</text>
</comment>
<keyword evidence="5" id="KW-0325">Glycoprotein</keyword>
<evidence type="ECO:0000256" key="2">
    <source>
        <dbReference type="ARBA" id="ARBA00022670"/>
    </source>
</evidence>
<dbReference type="InterPro" id="IPR008758">
    <property type="entry name" value="Peptidase_S28"/>
</dbReference>
<proteinExistence type="inferred from homology"/>
<dbReference type="Gene3D" id="3.40.50.1820">
    <property type="entry name" value="alpha/beta hydrolase"/>
    <property type="match status" value="1"/>
</dbReference>
<dbReference type="GO" id="GO:0008239">
    <property type="term" value="F:dipeptidyl-peptidase activity"/>
    <property type="evidence" value="ECO:0007669"/>
    <property type="project" value="TreeGrafter"/>
</dbReference>
<organism evidence="6 7">
    <name type="scientific">Desmophyllum pertusum</name>
    <dbReference type="NCBI Taxonomy" id="174260"/>
    <lineage>
        <taxon>Eukaryota</taxon>
        <taxon>Metazoa</taxon>
        <taxon>Cnidaria</taxon>
        <taxon>Anthozoa</taxon>
        <taxon>Hexacorallia</taxon>
        <taxon>Scleractinia</taxon>
        <taxon>Caryophylliina</taxon>
        <taxon>Caryophylliidae</taxon>
        <taxon>Desmophyllum</taxon>
    </lineage>
</organism>
<dbReference type="OrthoDB" id="2130629at2759"/>
<keyword evidence="7" id="KW-1185">Reference proteome</keyword>
<dbReference type="SUPFAM" id="SSF53474">
    <property type="entry name" value="alpha/beta-Hydrolases"/>
    <property type="match status" value="1"/>
</dbReference>